<dbReference type="Gene3D" id="3.40.309.10">
    <property type="entry name" value="Aldehyde Dehydrogenase, Chain A, domain 2"/>
    <property type="match status" value="1"/>
</dbReference>
<gene>
    <name evidence="3" type="ORF">G3M56_002210</name>
</gene>
<accession>A0A6B3L7Q5</accession>
<dbReference type="KEGG" id="soa:G3M56_002210"/>
<evidence type="ECO:0000259" key="2">
    <source>
        <dbReference type="Pfam" id="PF00171"/>
    </source>
</evidence>
<keyword evidence="4" id="KW-1185">Reference proteome</keyword>
<name>A0A6B3L7Q5_9BACT</name>
<dbReference type="PANTHER" id="PTHR43353:SF3">
    <property type="entry name" value="ALDEHYDE DEHYDROGENASE-RELATED"/>
    <property type="match status" value="1"/>
</dbReference>
<dbReference type="EMBL" id="CP066776">
    <property type="protein sequence ID" value="QQL45427.1"/>
    <property type="molecule type" value="Genomic_DNA"/>
</dbReference>
<dbReference type="AlphaFoldDB" id="A0A6B3L7Q5"/>
<dbReference type="PANTHER" id="PTHR43353">
    <property type="entry name" value="SUCCINATE-SEMIALDEHYDE DEHYDROGENASE, MITOCHONDRIAL"/>
    <property type="match status" value="1"/>
</dbReference>
<keyword evidence="1" id="KW-0560">Oxidoreductase</keyword>
<dbReference type="InterPro" id="IPR044151">
    <property type="entry name" value="ALDH_KGSADH"/>
</dbReference>
<protein>
    <submittedName>
        <fullName evidence="3">Aldehyde dehydrogenase (NADP(+))</fullName>
    </submittedName>
</protein>
<dbReference type="RefSeq" id="WP_164365693.1">
    <property type="nucleotide sequence ID" value="NZ_CP066776.1"/>
</dbReference>
<organism evidence="3 4">
    <name type="scientific">Sulfuriroseicoccus oceanibius</name>
    <dbReference type="NCBI Taxonomy" id="2707525"/>
    <lineage>
        <taxon>Bacteria</taxon>
        <taxon>Pseudomonadati</taxon>
        <taxon>Verrucomicrobiota</taxon>
        <taxon>Verrucomicrobiia</taxon>
        <taxon>Verrucomicrobiales</taxon>
        <taxon>Verrucomicrobiaceae</taxon>
        <taxon>Sulfuriroseicoccus</taxon>
    </lineage>
</organism>
<dbReference type="InterPro" id="IPR016162">
    <property type="entry name" value="Ald_DH_N"/>
</dbReference>
<evidence type="ECO:0000313" key="3">
    <source>
        <dbReference type="EMBL" id="QQL45427.1"/>
    </source>
</evidence>
<dbReference type="InterPro" id="IPR016163">
    <property type="entry name" value="Ald_DH_C"/>
</dbReference>
<proteinExistence type="predicted"/>
<dbReference type="CDD" id="cd07129">
    <property type="entry name" value="ALDH_KGSADH"/>
    <property type="match status" value="1"/>
</dbReference>
<feature type="domain" description="Aldehyde dehydrogenase" evidence="2">
    <location>
        <begin position="19"/>
        <end position="479"/>
    </location>
</feature>
<dbReference type="InterPro" id="IPR050740">
    <property type="entry name" value="Aldehyde_DH_Superfamily"/>
</dbReference>
<reference evidence="3 4" key="1">
    <citation type="submission" date="2020-12" db="EMBL/GenBank/DDBJ databases">
        <title>Sulforoseuscoccus oceanibium gen. nov., sp. nov., a representative of the phylum Verrucomicrobia with special cytoplasmic membrane, and proposal of Sulforoseuscoccusaceae fam. nov.</title>
        <authorList>
            <person name="Xi F."/>
        </authorList>
    </citation>
    <scope>NUCLEOTIDE SEQUENCE [LARGE SCALE GENOMIC DNA]</scope>
    <source>
        <strain evidence="3 4">T37</strain>
    </source>
</reference>
<dbReference type="Pfam" id="PF00171">
    <property type="entry name" value="Aldedh"/>
    <property type="match status" value="1"/>
</dbReference>
<dbReference type="InterPro" id="IPR015590">
    <property type="entry name" value="Aldehyde_DH_dom"/>
</dbReference>
<dbReference type="GO" id="GO:0016620">
    <property type="term" value="F:oxidoreductase activity, acting on the aldehyde or oxo group of donors, NAD or NADP as acceptor"/>
    <property type="evidence" value="ECO:0007669"/>
    <property type="project" value="InterPro"/>
</dbReference>
<evidence type="ECO:0000313" key="4">
    <source>
        <dbReference type="Proteomes" id="UP000475117"/>
    </source>
</evidence>
<sequence length="491" mass="52232">MITGYSWIGGRRGAGGGESWQARNPATGDCLEPIFHSEQSVDAAVACADAAFSEYSAVSDASRAVFLRTIATHLRAAEVALVERVGLETALPPDRVRGEMARTCHQLELFASAIEDGSWRQRSEDAAEPGRQPQPKPRLVSERRPLGPVAVFCASNFPLAYSVIGGDTASALAVGCPVVVMAHWAHPGTAGIVAQAVRAAVDECGMPEGVFSMLYGRGNELGGQLVAHPAIRAVGFTGSRRGGRALMDIAAARAEPIPVYAEMSAINPIFFQRGATGDDAMLDGLVASLTGGIGQFCTNPGLLVCLAGRDEEALTDGLRARLKDAEPGVMLHRGIWENYAEGVARMEKLARDVVRHPLSDGRGCQQVFACDAETFLADKALHEEVFGPSTLIVVCRDEDAMLAVARGLEGQLTASIHGEATDFSRRLVAVLETKAGRLVWNGFPTGVEVCASMVHGGPYPATSDGRSTAVGPYAMDRFTRRVCWQGEGWWI</sequence>
<dbReference type="SUPFAM" id="SSF53720">
    <property type="entry name" value="ALDH-like"/>
    <property type="match status" value="1"/>
</dbReference>
<dbReference type="Proteomes" id="UP000475117">
    <property type="component" value="Chromosome"/>
</dbReference>
<evidence type="ECO:0000256" key="1">
    <source>
        <dbReference type="ARBA" id="ARBA00023002"/>
    </source>
</evidence>
<dbReference type="Gene3D" id="3.40.605.10">
    <property type="entry name" value="Aldehyde Dehydrogenase, Chain A, domain 1"/>
    <property type="match status" value="1"/>
</dbReference>
<dbReference type="InterPro" id="IPR016161">
    <property type="entry name" value="Ald_DH/histidinol_DH"/>
</dbReference>